<keyword evidence="1" id="KW-0472">Membrane</keyword>
<dbReference type="RefSeq" id="WP_091345274.1">
    <property type="nucleotide sequence ID" value="NZ_FNRM01000014.1"/>
</dbReference>
<dbReference type="EMBL" id="FNRM01000014">
    <property type="protein sequence ID" value="SEB01868.1"/>
    <property type="molecule type" value="Genomic_DNA"/>
</dbReference>
<evidence type="ECO:0000313" key="2">
    <source>
        <dbReference type="EMBL" id="SEB01868.1"/>
    </source>
</evidence>
<dbReference type="Proteomes" id="UP000198773">
    <property type="component" value="Unassembled WGS sequence"/>
</dbReference>
<gene>
    <name evidence="2" type="ORF">SAMN04488051_11411</name>
</gene>
<organism evidence="2 3">
    <name type="scientific">Alkalimonas amylolytica</name>
    <dbReference type="NCBI Taxonomy" id="152573"/>
    <lineage>
        <taxon>Bacteria</taxon>
        <taxon>Pseudomonadati</taxon>
        <taxon>Pseudomonadota</taxon>
        <taxon>Gammaproteobacteria</taxon>
        <taxon>Alkalimonas</taxon>
    </lineage>
</organism>
<sequence length="97" mass="11169">MAVYLESFYTALKDGLSIFFDFFAPVLMVVGLFLLLWQFVQYQKRIRYLEITLGALIKLSGIELNDPTFVPPEVRKALDEGHRLKALGFIEKSQVQI</sequence>
<protein>
    <submittedName>
        <fullName evidence="2">Uncharacterized protein</fullName>
    </submittedName>
</protein>
<name>A0A1H4FYY1_ALKAM</name>
<feature type="transmembrane region" description="Helical" evidence="1">
    <location>
        <begin position="16"/>
        <end position="37"/>
    </location>
</feature>
<evidence type="ECO:0000313" key="3">
    <source>
        <dbReference type="Proteomes" id="UP000198773"/>
    </source>
</evidence>
<dbReference type="AlphaFoldDB" id="A0A1H4FYY1"/>
<accession>A0A1H4FYY1</accession>
<keyword evidence="3" id="KW-1185">Reference proteome</keyword>
<reference evidence="2 3" key="1">
    <citation type="submission" date="2016-10" db="EMBL/GenBank/DDBJ databases">
        <authorList>
            <person name="de Groot N.N."/>
        </authorList>
    </citation>
    <scope>NUCLEOTIDE SEQUENCE [LARGE SCALE GENOMIC DNA]</scope>
    <source>
        <strain evidence="2 3">CGMCC 1.3430</strain>
    </source>
</reference>
<keyword evidence="1" id="KW-0812">Transmembrane</keyword>
<evidence type="ECO:0000256" key="1">
    <source>
        <dbReference type="SAM" id="Phobius"/>
    </source>
</evidence>
<proteinExistence type="predicted"/>
<keyword evidence="1" id="KW-1133">Transmembrane helix</keyword>